<dbReference type="Gene3D" id="3.20.20.70">
    <property type="entry name" value="Aldolase class I"/>
    <property type="match status" value="1"/>
</dbReference>
<dbReference type="InterPro" id="IPR017853">
    <property type="entry name" value="GH"/>
</dbReference>
<feature type="region of interest" description="Disordered" evidence="1">
    <location>
        <begin position="52"/>
        <end position="130"/>
    </location>
</feature>
<dbReference type="InterPro" id="IPR013785">
    <property type="entry name" value="Aldolase_TIM"/>
</dbReference>
<feature type="domain" description="Glycoside-hydrolase family GH114 TIM-barrel" evidence="2">
    <location>
        <begin position="132"/>
        <end position="349"/>
    </location>
</feature>
<feature type="compositionally biased region" description="Polar residues" evidence="1">
    <location>
        <begin position="83"/>
        <end position="95"/>
    </location>
</feature>
<dbReference type="EMBL" id="BMVC01000021">
    <property type="protein sequence ID" value="GHD14384.1"/>
    <property type="molecule type" value="Genomic_DNA"/>
</dbReference>
<gene>
    <name evidence="3" type="ORF">GCM10010334_73560</name>
</gene>
<dbReference type="InterPro" id="IPR004352">
    <property type="entry name" value="GH114_TIM-barrel"/>
</dbReference>
<name>A0A918X5P2_9ACTN</name>
<evidence type="ECO:0000259" key="2">
    <source>
        <dbReference type="Pfam" id="PF03537"/>
    </source>
</evidence>
<feature type="region of interest" description="Disordered" evidence="1">
    <location>
        <begin position="1"/>
        <end position="33"/>
    </location>
</feature>
<dbReference type="PANTHER" id="PTHR35273:SF2">
    <property type="entry name" value="ALPHA-GALACTOSIDASE"/>
    <property type="match status" value="1"/>
</dbReference>
<protein>
    <recommendedName>
        <fullName evidence="2">Glycoside-hydrolase family GH114 TIM-barrel domain-containing protein</fullName>
    </recommendedName>
</protein>
<accession>A0A918X5P2</accession>
<sequence length="353" mass="38556">MIAAPHGGTPRASDVSRPALPPHTGRGPLVRKWSRPVLPLALLVLLALGGCSSPGADDAPGRRPEAGGAQPGARSAAPGTPAPSLSKTPQPLTTAPSNGTSHPSTSSPPPRKDTTTRPSTRRIWQPRPGTAWQWQLDGRVDPRTDVPVYDIDGFENTASDVARLHADGRKVICYINAGAWEDFRPDKAAFPKSVLGATNGWAGERWLDIRRTDVLRPLMAKRFDMCRAKGFDAVEPDLMDAYQNESGFPLTAAHQLTYNKMLSALAHERGLAVGLKNDLEQIPQLLRHFDFAVNEECAEFDECESLRPFITAGKAVFHVEYTLPNSDFCADSRRLGLSSMRKNLDLDPWRKPC</sequence>
<dbReference type="Pfam" id="PF03537">
    <property type="entry name" value="Glyco_hydro_114"/>
    <property type="match status" value="1"/>
</dbReference>
<evidence type="ECO:0000256" key="1">
    <source>
        <dbReference type="SAM" id="MobiDB-lite"/>
    </source>
</evidence>
<dbReference type="AlphaFoldDB" id="A0A918X5P2"/>
<comment type="caution">
    <text evidence="3">The sequence shown here is derived from an EMBL/GenBank/DDBJ whole genome shotgun (WGS) entry which is preliminary data.</text>
</comment>
<evidence type="ECO:0000313" key="4">
    <source>
        <dbReference type="Proteomes" id="UP000638353"/>
    </source>
</evidence>
<organism evidence="3 4">
    <name type="scientific">Streptomyces finlayi</name>
    <dbReference type="NCBI Taxonomy" id="67296"/>
    <lineage>
        <taxon>Bacteria</taxon>
        <taxon>Bacillati</taxon>
        <taxon>Actinomycetota</taxon>
        <taxon>Actinomycetes</taxon>
        <taxon>Kitasatosporales</taxon>
        <taxon>Streptomycetaceae</taxon>
        <taxon>Streptomyces</taxon>
    </lineage>
</organism>
<evidence type="ECO:0000313" key="3">
    <source>
        <dbReference type="EMBL" id="GHD14384.1"/>
    </source>
</evidence>
<dbReference type="SUPFAM" id="SSF51445">
    <property type="entry name" value="(Trans)glycosidases"/>
    <property type="match status" value="1"/>
</dbReference>
<dbReference type="PANTHER" id="PTHR35273">
    <property type="entry name" value="ALPHA-1,4 POLYGALACTOSAMINIDASE, PUTATIVE (AFU_ORTHOLOGUE AFUA_3G07890)-RELATED"/>
    <property type="match status" value="1"/>
</dbReference>
<proteinExistence type="predicted"/>
<dbReference type="Proteomes" id="UP000638353">
    <property type="component" value="Unassembled WGS sequence"/>
</dbReference>
<reference evidence="3" key="2">
    <citation type="submission" date="2020-09" db="EMBL/GenBank/DDBJ databases">
        <authorList>
            <person name="Sun Q."/>
            <person name="Ohkuma M."/>
        </authorList>
    </citation>
    <scope>NUCLEOTIDE SEQUENCE</scope>
    <source>
        <strain evidence="3">JCM 4637</strain>
    </source>
</reference>
<feature type="compositionally biased region" description="Low complexity" evidence="1">
    <location>
        <begin position="96"/>
        <end position="105"/>
    </location>
</feature>
<reference evidence="3" key="1">
    <citation type="journal article" date="2014" name="Int. J. Syst. Evol. Microbiol.">
        <title>Complete genome sequence of Corynebacterium casei LMG S-19264T (=DSM 44701T), isolated from a smear-ripened cheese.</title>
        <authorList>
            <consortium name="US DOE Joint Genome Institute (JGI-PGF)"/>
            <person name="Walter F."/>
            <person name="Albersmeier A."/>
            <person name="Kalinowski J."/>
            <person name="Ruckert C."/>
        </authorList>
    </citation>
    <scope>NUCLEOTIDE SEQUENCE</scope>
    <source>
        <strain evidence="3">JCM 4637</strain>
    </source>
</reference>